<dbReference type="InterPro" id="IPR036188">
    <property type="entry name" value="FAD/NAD-bd_sf"/>
</dbReference>
<gene>
    <name evidence="9" type="ORF">FIT61_05040</name>
</gene>
<dbReference type="KEGG" id="mrk:FIT61_05040"/>
<dbReference type="InterPro" id="IPR051205">
    <property type="entry name" value="UbiH/COQ6_monooxygenase"/>
</dbReference>
<comment type="cofactor">
    <cofactor evidence="1">
        <name>FAD</name>
        <dbReference type="ChEBI" id="CHEBI:57692"/>
    </cofactor>
</comment>
<dbReference type="PRINTS" id="PR00420">
    <property type="entry name" value="RNGMNOXGNASE"/>
</dbReference>
<evidence type="ECO:0000256" key="3">
    <source>
        <dbReference type="ARBA" id="ARBA00005349"/>
    </source>
</evidence>
<keyword evidence="5" id="KW-0274">FAD</keyword>
<dbReference type="Pfam" id="PF01494">
    <property type="entry name" value="FAD_binding_3"/>
    <property type="match status" value="1"/>
</dbReference>
<evidence type="ECO:0000256" key="1">
    <source>
        <dbReference type="ARBA" id="ARBA00001974"/>
    </source>
</evidence>
<dbReference type="GO" id="GO:0004497">
    <property type="term" value="F:monooxygenase activity"/>
    <property type="evidence" value="ECO:0007669"/>
    <property type="project" value="UniProtKB-KW"/>
</dbReference>
<dbReference type="GO" id="GO:0071949">
    <property type="term" value="F:FAD binding"/>
    <property type="evidence" value="ECO:0007669"/>
    <property type="project" value="InterPro"/>
</dbReference>
<dbReference type="AlphaFoldDB" id="A0AAE6FTS0"/>
<evidence type="ECO:0000259" key="8">
    <source>
        <dbReference type="Pfam" id="PF01494"/>
    </source>
</evidence>
<dbReference type="GO" id="GO:0016705">
    <property type="term" value="F:oxidoreductase activity, acting on paired donors, with incorporation or reduction of molecular oxygen"/>
    <property type="evidence" value="ECO:0007669"/>
    <property type="project" value="InterPro"/>
</dbReference>
<comment type="similarity">
    <text evidence="3">Belongs to the UbiH/COQ6 family.</text>
</comment>
<dbReference type="InterPro" id="IPR002938">
    <property type="entry name" value="FAD-bd"/>
</dbReference>
<accession>A0AAE6FTS0</accession>
<name>A0AAE6FTS0_9PROT</name>
<keyword evidence="10" id="KW-1185">Reference proteome</keyword>
<dbReference type="GO" id="GO:0006744">
    <property type="term" value="P:ubiquinone biosynthetic process"/>
    <property type="evidence" value="ECO:0007669"/>
    <property type="project" value="InterPro"/>
</dbReference>
<keyword evidence="4" id="KW-0285">Flavoprotein</keyword>
<dbReference type="PANTHER" id="PTHR43876:SF7">
    <property type="entry name" value="UBIQUINONE BIOSYNTHESIS MONOOXYGENASE COQ6, MITOCHONDRIAL"/>
    <property type="match status" value="1"/>
</dbReference>
<evidence type="ECO:0000256" key="5">
    <source>
        <dbReference type="ARBA" id="ARBA00022827"/>
    </source>
</evidence>
<dbReference type="InterPro" id="IPR018168">
    <property type="entry name" value="Ubi_Hdrlase_CS"/>
</dbReference>
<dbReference type="PROSITE" id="PS01304">
    <property type="entry name" value="UBIH"/>
    <property type="match status" value="1"/>
</dbReference>
<proteinExistence type="inferred from homology"/>
<keyword evidence="6" id="KW-0560">Oxidoreductase</keyword>
<dbReference type="InterPro" id="IPR010971">
    <property type="entry name" value="UbiH/COQ6"/>
</dbReference>
<evidence type="ECO:0000313" key="9">
    <source>
        <dbReference type="EMBL" id="QDD13792.1"/>
    </source>
</evidence>
<dbReference type="SUPFAM" id="SSF51905">
    <property type="entry name" value="FAD/NAD(P)-binding domain"/>
    <property type="match status" value="1"/>
</dbReference>
<evidence type="ECO:0000256" key="4">
    <source>
        <dbReference type="ARBA" id="ARBA00022630"/>
    </source>
</evidence>
<organism evidence="9 10">
    <name type="scientific">Candidatus Methylopumilus rimovensis</name>
    <dbReference type="NCBI Taxonomy" id="2588535"/>
    <lineage>
        <taxon>Bacteria</taxon>
        <taxon>Pseudomonadati</taxon>
        <taxon>Pseudomonadota</taxon>
        <taxon>Betaproteobacteria</taxon>
        <taxon>Nitrosomonadales</taxon>
        <taxon>Methylophilaceae</taxon>
        <taxon>Candidatus Methylopumilus</taxon>
    </lineage>
</organism>
<evidence type="ECO:0000313" key="10">
    <source>
        <dbReference type="Proteomes" id="UP000312102"/>
    </source>
</evidence>
<dbReference type="Gene3D" id="3.50.50.60">
    <property type="entry name" value="FAD/NAD(P)-binding domain"/>
    <property type="match status" value="2"/>
</dbReference>
<protein>
    <submittedName>
        <fullName evidence="9">2-octaprenyl-6-methoxyphenyl hydroxylase</fullName>
    </submittedName>
</protein>
<reference evidence="9 10" key="1">
    <citation type="journal article" date="2019" name="ISME J.">
        <title>Evolution in action: habitat transition from sediment to the pelagial leads to genome streamlining in Methylophilaceae.</title>
        <authorList>
            <person name="Salcher M."/>
            <person name="Schaefle D."/>
            <person name="Kaspar M."/>
            <person name="Neuenschwander S.M."/>
            <person name="Ghai R."/>
        </authorList>
    </citation>
    <scope>NUCLEOTIDE SEQUENCE [LARGE SCALE GENOMIC DNA]</scope>
    <source>
        <strain evidence="9 10">MMS-RI-1</strain>
    </source>
</reference>
<sequence>MKNSEYLIVGAGPVGLVFSLLLAKQNQNSHLLESRRKNDSHSDGRALALSYGTKLILEDLGIWSPLEKKISEIKDIHTSQKNSFGRTLLSASQYNLPALGYIVSYGALSKVLEEAVNQSPKIKITHEFEVSAIKNEKDRSILYGGNKDLPIEAPLLVLADGGKNTTALIEGLKKKETSYNHTALVTKVTSEIPPNKIAYERFTSMGPIALLPNGPKEFSLVWTGKDEDIQALAKAPKKLFLEKLHEHFGDRVGKFLDSDNFITFPLKKIILEEFPKKRMVVIGNSAQTMHPVAGQGFNTGIRDAYDLSKLINKSEPSQVGSECFINQYYSLRKSETKKTLFFTDSLVNIFSNDLVVLSLTRGMSLSLLDNFKPIKNFLVNKMSFGK</sequence>
<dbReference type="RefSeq" id="WP_139873699.1">
    <property type="nucleotide sequence ID" value="NZ_CP040985.1"/>
</dbReference>
<evidence type="ECO:0000256" key="2">
    <source>
        <dbReference type="ARBA" id="ARBA00004749"/>
    </source>
</evidence>
<dbReference type="EMBL" id="CP040986">
    <property type="protein sequence ID" value="QDD13792.1"/>
    <property type="molecule type" value="Genomic_DNA"/>
</dbReference>
<feature type="domain" description="FAD-binding" evidence="8">
    <location>
        <begin position="6"/>
        <end position="312"/>
    </location>
</feature>
<comment type="pathway">
    <text evidence="2">Cofactor biosynthesis; ubiquinone biosynthesis.</text>
</comment>
<evidence type="ECO:0000256" key="6">
    <source>
        <dbReference type="ARBA" id="ARBA00023002"/>
    </source>
</evidence>
<evidence type="ECO:0000256" key="7">
    <source>
        <dbReference type="ARBA" id="ARBA00023033"/>
    </source>
</evidence>
<dbReference type="Proteomes" id="UP000312102">
    <property type="component" value="Chromosome"/>
</dbReference>
<dbReference type="NCBIfam" id="TIGR01988">
    <property type="entry name" value="Ubi-OHases"/>
    <property type="match status" value="1"/>
</dbReference>
<keyword evidence="7" id="KW-0503">Monooxygenase</keyword>
<dbReference type="PANTHER" id="PTHR43876">
    <property type="entry name" value="UBIQUINONE BIOSYNTHESIS MONOOXYGENASE COQ6, MITOCHONDRIAL"/>
    <property type="match status" value="1"/>
</dbReference>